<protein>
    <recommendedName>
        <fullName evidence="3">histidine kinase</fullName>
        <ecNumber evidence="3">2.7.13.3</ecNumber>
    </recommendedName>
</protein>
<comment type="subcellular location">
    <subcellularLocation>
        <location evidence="2">Membrane</location>
    </subcellularLocation>
</comment>
<dbReference type="CDD" id="cd16922">
    <property type="entry name" value="HATPase_EvgS-ArcB-TorS-like"/>
    <property type="match status" value="1"/>
</dbReference>
<dbReference type="FunFam" id="1.10.287.130:FF:000001">
    <property type="entry name" value="Two-component sensor histidine kinase"/>
    <property type="match status" value="1"/>
</dbReference>
<dbReference type="InterPro" id="IPR004358">
    <property type="entry name" value="Sig_transdc_His_kin-like_C"/>
</dbReference>
<keyword evidence="7" id="KW-0902">Two-component regulatory system</keyword>
<evidence type="ECO:0000256" key="9">
    <source>
        <dbReference type="SAM" id="Phobius"/>
    </source>
</evidence>
<keyword evidence="12" id="KW-1185">Reference proteome</keyword>
<dbReference type="RefSeq" id="WP_154620620.1">
    <property type="nucleotide sequence ID" value="NZ_JBQHVT010000005.1"/>
</dbReference>
<dbReference type="SMART" id="SM00387">
    <property type="entry name" value="HATPase_c"/>
    <property type="match status" value="1"/>
</dbReference>
<evidence type="ECO:0000259" key="10">
    <source>
        <dbReference type="PROSITE" id="PS50109"/>
    </source>
</evidence>
<dbReference type="EC" id="2.7.13.3" evidence="3"/>
<keyword evidence="9" id="KW-0812">Transmembrane</keyword>
<evidence type="ECO:0000256" key="7">
    <source>
        <dbReference type="ARBA" id="ARBA00023012"/>
    </source>
</evidence>
<comment type="caution">
    <text evidence="11">The sequence shown here is derived from an EMBL/GenBank/DDBJ whole genome shotgun (WGS) entry which is preliminary data.</text>
</comment>
<evidence type="ECO:0000256" key="5">
    <source>
        <dbReference type="ARBA" id="ARBA00022679"/>
    </source>
</evidence>
<organism evidence="11 12">
    <name type="scientific">Selenomonas montiformis</name>
    <dbReference type="NCBI Taxonomy" id="2652285"/>
    <lineage>
        <taxon>Bacteria</taxon>
        <taxon>Bacillati</taxon>
        <taxon>Bacillota</taxon>
        <taxon>Negativicutes</taxon>
        <taxon>Selenomonadales</taxon>
        <taxon>Selenomonadaceae</taxon>
        <taxon>Selenomonas</taxon>
    </lineage>
</organism>
<evidence type="ECO:0000256" key="3">
    <source>
        <dbReference type="ARBA" id="ARBA00012438"/>
    </source>
</evidence>
<dbReference type="InterPro" id="IPR005467">
    <property type="entry name" value="His_kinase_dom"/>
</dbReference>
<dbReference type="GO" id="GO:0004721">
    <property type="term" value="F:phosphoprotein phosphatase activity"/>
    <property type="evidence" value="ECO:0007669"/>
    <property type="project" value="TreeGrafter"/>
</dbReference>
<dbReference type="SUPFAM" id="SSF55874">
    <property type="entry name" value="ATPase domain of HSP90 chaperone/DNA topoisomerase II/histidine kinase"/>
    <property type="match status" value="1"/>
</dbReference>
<evidence type="ECO:0000256" key="4">
    <source>
        <dbReference type="ARBA" id="ARBA00022553"/>
    </source>
</evidence>
<proteinExistence type="predicted"/>
<dbReference type="SMART" id="SM00388">
    <property type="entry name" value="HisKA"/>
    <property type="match status" value="1"/>
</dbReference>
<dbReference type="EMBL" id="VUNL01000006">
    <property type="protein sequence ID" value="MSV24858.1"/>
    <property type="molecule type" value="Genomic_DNA"/>
</dbReference>
<dbReference type="Pfam" id="PF00512">
    <property type="entry name" value="HisKA"/>
    <property type="match status" value="1"/>
</dbReference>
<dbReference type="PRINTS" id="PR00344">
    <property type="entry name" value="BCTRLSENSOR"/>
</dbReference>
<evidence type="ECO:0000256" key="8">
    <source>
        <dbReference type="ARBA" id="ARBA00023136"/>
    </source>
</evidence>
<dbReference type="PANTHER" id="PTHR45453">
    <property type="entry name" value="PHOSPHATE REGULON SENSOR PROTEIN PHOR"/>
    <property type="match status" value="1"/>
</dbReference>
<gene>
    <name evidence="11" type="ORF">FYJ78_06605</name>
</gene>
<feature type="domain" description="Histidine kinase" evidence="10">
    <location>
        <begin position="213"/>
        <end position="431"/>
    </location>
</feature>
<dbReference type="InterPro" id="IPR036890">
    <property type="entry name" value="HATPase_C_sf"/>
</dbReference>
<feature type="transmembrane region" description="Helical" evidence="9">
    <location>
        <begin position="15"/>
        <end position="32"/>
    </location>
</feature>
<dbReference type="PROSITE" id="PS50109">
    <property type="entry name" value="HIS_KIN"/>
    <property type="match status" value="1"/>
</dbReference>
<keyword evidence="6 11" id="KW-0418">Kinase</keyword>
<comment type="catalytic activity">
    <reaction evidence="1">
        <text>ATP + protein L-histidine = ADP + protein N-phospho-L-histidine.</text>
        <dbReference type="EC" id="2.7.13.3"/>
    </reaction>
</comment>
<evidence type="ECO:0000256" key="1">
    <source>
        <dbReference type="ARBA" id="ARBA00000085"/>
    </source>
</evidence>
<evidence type="ECO:0000256" key="6">
    <source>
        <dbReference type="ARBA" id="ARBA00022777"/>
    </source>
</evidence>
<evidence type="ECO:0000313" key="12">
    <source>
        <dbReference type="Proteomes" id="UP000430222"/>
    </source>
</evidence>
<dbReference type="CDD" id="cd00082">
    <property type="entry name" value="HisKA"/>
    <property type="match status" value="1"/>
</dbReference>
<dbReference type="InterPro" id="IPR036097">
    <property type="entry name" value="HisK_dim/P_sf"/>
</dbReference>
<dbReference type="GO" id="GO:0005886">
    <property type="term" value="C:plasma membrane"/>
    <property type="evidence" value="ECO:0007669"/>
    <property type="project" value="TreeGrafter"/>
</dbReference>
<reference evidence="11 12" key="1">
    <citation type="submission" date="2019-08" db="EMBL/GenBank/DDBJ databases">
        <title>In-depth cultivation of the pig gut microbiome towards novel bacterial diversity and tailored functional studies.</title>
        <authorList>
            <person name="Wylensek D."/>
            <person name="Hitch T.C.A."/>
            <person name="Clavel T."/>
        </authorList>
    </citation>
    <scope>NUCLEOTIDE SEQUENCE [LARGE SCALE GENOMIC DNA]</scope>
    <source>
        <strain evidence="12">WCA-380-WT-3B3</strain>
    </source>
</reference>
<dbReference type="AlphaFoldDB" id="A0A6I2URL5"/>
<accession>A0A6I2URL5</accession>
<keyword evidence="9" id="KW-1133">Transmembrane helix</keyword>
<dbReference type="GO" id="GO:0016036">
    <property type="term" value="P:cellular response to phosphate starvation"/>
    <property type="evidence" value="ECO:0007669"/>
    <property type="project" value="TreeGrafter"/>
</dbReference>
<keyword evidence="4" id="KW-0597">Phosphoprotein</keyword>
<dbReference type="Proteomes" id="UP000430222">
    <property type="component" value="Unassembled WGS sequence"/>
</dbReference>
<dbReference type="Gene3D" id="3.30.565.10">
    <property type="entry name" value="Histidine kinase-like ATPase, C-terminal domain"/>
    <property type="match status" value="1"/>
</dbReference>
<dbReference type="SUPFAM" id="SSF47384">
    <property type="entry name" value="Homodimeric domain of signal transducing histidine kinase"/>
    <property type="match status" value="1"/>
</dbReference>
<dbReference type="InterPro" id="IPR003661">
    <property type="entry name" value="HisK_dim/P_dom"/>
</dbReference>
<keyword evidence="8 9" id="KW-0472">Membrane</keyword>
<dbReference type="FunFam" id="3.30.565.10:FF:000006">
    <property type="entry name" value="Sensor histidine kinase WalK"/>
    <property type="match status" value="1"/>
</dbReference>
<dbReference type="InterPro" id="IPR003594">
    <property type="entry name" value="HATPase_dom"/>
</dbReference>
<dbReference type="Gene3D" id="1.10.287.130">
    <property type="match status" value="1"/>
</dbReference>
<dbReference type="Pfam" id="PF02518">
    <property type="entry name" value="HATPase_c"/>
    <property type="match status" value="1"/>
</dbReference>
<name>A0A6I2URL5_9FIRM</name>
<dbReference type="InterPro" id="IPR050351">
    <property type="entry name" value="BphY/WalK/GraS-like"/>
</dbReference>
<dbReference type="PANTHER" id="PTHR45453:SF1">
    <property type="entry name" value="PHOSPHATE REGULON SENSOR PROTEIN PHOR"/>
    <property type="match status" value="1"/>
</dbReference>
<evidence type="ECO:0000313" key="11">
    <source>
        <dbReference type="EMBL" id="MSV24858.1"/>
    </source>
</evidence>
<evidence type="ECO:0000256" key="2">
    <source>
        <dbReference type="ARBA" id="ARBA00004370"/>
    </source>
</evidence>
<keyword evidence="5" id="KW-0808">Transferase</keyword>
<sequence>MTENLFGKSRRKLTMLYSFVMIIFLAVLIFAMHQSMEWSIRSEQARELWDTADNVAEAQKYLNQHPELVIDDTVAYKSTNDRLFFYVFDEDGRLLNFARASFRIEPFILDVMSQWSSQPGDVVVVTKPRSNGNKTKIMLTMQKVQDPGMPVQTVYVGKDVTALYNGMEKATIIMAGMGLLALLIATIVGHILSGKAMVPLKAAYEKQRQFAADASHELRTPLAVVMASADLLQNDPSIQSPFLKQVIEDVRDEVKKMTKLVSDLLVVARSDNKALKIKPSKFDFGAVVAQTARLMQPLADQKGVALNAEGLPKVIIQADEQKIRQLVLILVDNAVKYTPSGGHVTVEFRKAEKGKVCLAVSDTGIGISKEDQEKVFDRFYRVDKARSREMGGNGLGLAIAQEIVNLHQGTIRIDSELGKGTTFLVTLRTRRKTKGNPLNLF</sequence>
<feature type="transmembrane region" description="Helical" evidence="9">
    <location>
        <begin position="172"/>
        <end position="192"/>
    </location>
</feature>
<dbReference type="GO" id="GO:0000155">
    <property type="term" value="F:phosphorelay sensor kinase activity"/>
    <property type="evidence" value="ECO:0007669"/>
    <property type="project" value="InterPro"/>
</dbReference>